<keyword evidence="2 4" id="KW-0732">Signal</keyword>
<feature type="domain" description="Organic solvent tolerance-like N-terminal" evidence="6">
    <location>
        <begin position="35"/>
        <end position="147"/>
    </location>
</feature>
<comment type="similarity">
    <text evidence="4">Belongs to the LptA family.</text>
</comment>
<dbReference type="PANTHER" id="PTHR36504:SF1">
    <property type="entry name" value="LIPOPOLYSACCHARIDE EXPORT SYSTEM PROTEIN LPTA"/>
    <property type="match status" value="1"/>
</dbReference>
<feature type="compositionally biased region" description="Polar residues" evidence="5">
    <location>
        <begin position="161"/>
        <end position="177"/>
    </location>
</feature>
<comment type="caution">
    <text evidence="7">The sequence shown here is derived from an EMBL/GenBank/DDBJ whole genome shotgun (WGS) entry which is preliminary data.</text>
</comment>
<organism evidence="7 8">
    <name type="scientific">Aliidiomarina taiwanensis</name>
    <dbReference type="NCBI Taxonomy" id="946228"/>
    <lineage>
        <taxon>Bacteria</taxon>
        <taxon>Pseudomonadati</taxon>
        <taxon>Pseudomonadota</taxon>
        <taxon>Gammaproteobacteria</taxon>
        <taxon>Alteromonadales</taxon>
        <taxon>Idiomarinaceae</taxon>
        <taxon>Aliidiomarina</taxon>
    </lineage>
</organism>
<dbReference type="GO" id="GO:0043165">
    <property type="term" value="P:Gram-negative-bacterium-type cell outer membrane assembly"/>
    <property type="evidence" value="ECO:0007669"/>
    <property type="project" value="UniProtKB-UniRule"/>
</dbReference>
<evidence type="ECO:0000256" key="5">
    <source>
        <dbReference type="SAM" id="MobiDB-lite"/>
    </source>
</evidence>
<evidence type="ECO:0000256" key="3">
    <source>
        <dbReference type="ARBA" id="ARBA00022764"/>
    </source>
</evidence>
<dbReference type="GO" id="GO:0015920">
    <property type="term" value="P:lipopolysaccharide transport"/>
    <property type="evidence" value="ECO:0007669"/>
    <property type="project" value="UniProtKB-UniRule"/>
</dbReference>
<dbReference type="EMBL" id="PIPQ01000002">
    <property type="protein sequence ID" value="RUO42855.1"/>
    <property type="molecule type" value="Genomic_DNA"/>
</dbReference>
<evidence type="ECO:0000313" key="8">
    <source>
        <dbReference type="Proteomes" id="UP000286976"/>
    </source>
</evidence>
<accession>A0A432X7N1</accession>
<dbReference type="RefSeq" id="WP_126757071.1">
    <property type="nucleotide sequence ID" value="NZ_PIPQ01000002.1"/>
</dbReference>
<feature type="chain" id="PRO_5019596222" description="Lipopolysaccharide export system protein LptA" evidence="4">
    <location>
        <begin position="23"/>
        <end position="177"/>
    </location>
</feature>
<dbReference type="Proteomes" id="UP000286976">
    <property type="component" value="Unassembled WGS sequence"/>
</dbReference>
<sequence length="177" mass="19430" precursor="true">MLKPFTTLLVLCLSLWASGADAASTLERDFEQPINIDADKEFFDLRNNIFRVEGHVIVTQGSLVIHADQLEVEGFGSDENQAELFIATGSPATYSQQVEENVTVTASAQVITYDAATRTLTLTGNAELEQSGSFLKASEITYDLENQVISAKRGDEPGQRVRTSFQPREQQADQGNN</sequence>
<comment type="subunit">
    <text evidence="4">Component of the lipopolysaccharide transport and assembly complex.</text>
</comment>
<evidence type="ECO:0000259" key="6">
    <source>
        <dbReference type="Pfam" id="PF03968"/>
    </source>
</evidence>
<dbReference type="Pfam" id="PF03968">
    <property type="entry name" value="LptD_N"/>
    <property type="match status" value="1"/>
</dbReference>
<name>A0A432X7N1_9GAMM</name>
<comment type="function">
    <text evidence="4">Involved in the assembly of lipopolysaccharide (LPS). Required for the translocation of LPS from the inner membrane to the outer membrane. May form a bridge between the inner membrane and the outer membrane, via interactions with LptC and LptD, thereby facilitating LPS transfer across the periplasm.</text>
</comment>
<dbReference type="NCBIfam" id="TIGR03002">
    <property type="entry name" value="outer_YhbN_LptA"/>
    <property type="match status" value="1"/>
</dbReference>
<evidence type="ECO:0000256" key="4">
    <source>
        <dbReference type="HAMAP-Rule" id="MF_01914"/>
    </source>
</evidence>
<dbReference type="InterPro" id="IPR005653">
    <property type="entry name" value="OstA-like_N"/>
</dbReference>
<gene>
    <name evidence="4 7" type="primary">lptA</name>
    <name evidence="7" type="ORF">CWE15_05475</name>
</gene>
<evidence type="ECO:0000256" key="2">
    <source>
        <dbReference type="ARBA" id="ARBA00022729"/>
    </source>
</evidence>
<dbReference type="InterPro" id="IPR052037">
    <property type="entry name" value="LPS_export_LptA"/>
</dbReference>
<dbReference type="HAMAP" id="MF_01914">
    <property type="entry name" value="LPS_assembly_LptA"/>
    <property type="match status" value="1"/>
</dbReference>
<reference evidence="7 8" key="1">
    <citation type="journal article" date="2011" name="Front. Microbiol.">
        <title>Genomic signatures of strain selection and enhancement in Bacillus atrophaeus var. globigii, a historical biowarfare simulant.</title>
        <authorList>
            <person name="Gibbons H.S."/>
            <person name="Broomall S.M."/>
            <person name="McNew L.A."/>
            <person name="Daligault H."/>
            <person name="Chapman C."/>
            <person name="Bruce D."/>
            <person name="Karavis M."/>
            <person name="Krepps M."/>
            <person name="McGregor P.A."/>
            <person name="Hong C."/>
            <person name="Park K.H."/>
            <person name="Akmal A."/>
            <person name="Feldman A."/>
            <person name="Lin J.S."/>
            <person name="Chang W.E."/>
            <person name="Higgs B.W."/>
            <person name="Demirev P."/>
            <person name="Lindquist J."/>
            <person name="Liem A."/>
            <person name="Fochler E."/>
            <person name="Read T.D."/>
            <person name="Tapia R."/>
            <person name="Johnson S."/>
            <person name="Bishop-Lilly K.A."/>
            <person name="Detter C."/>
            <person name="Han C."/>
            <person name="Sozhamannan S."/>
            <person name="Rosenzweig C.N."/>
            <person name="Skowronski E.W."/>
        </authorList>
    </citation>
    <scope>NUCLEOTIDE SEQUENCE [LARGE SCALE GENOMIC DNA]</scope>
    <source>
        <strain evidence="7 8">AIT1</strain>
    </source>
</reference>
<feature type="region of interest" description="Disordered" evidence="5">
    <location>
        <begin position="152"/>
        <end position="177"/>
    </location>
</feature>
<dbReference type="OrthoDB" id="5599500at2"/>
<dbReference type="GO" id="GO:0001530">
    <property type="term" value="F:lipopolysaccharide binding"/>
    <property type="evidence" value="ECO:0007669"/>
    <property type="project" value="InterPro"/>
</dbReference>
<dbReference type="GO" id="GO:0017089">
    <property type="term" value="F:glycolipid transfer activity"/>
    <property type="evidence" value="ECO:0007669"/>
    <property type="project" value="TreeGrafter"/>
</dbReference>
<dbReference type="GO" id="GO:0009279">
    <property type="term" value="C:cell outer membrane"/>
    <property type="evidence" value="ECO:0007669"/>
    <property type="project" value="TreeGrafter"/>
</dbReference>
<dbReference type="InterPro" id="IPR014340">
    <property type="entry name" value="LptA"/>
</dbReference>
<evidence type="ECO:0000256" key="1">
    <source>
        <dbReference type="ARBA" id="ARBA00022448"/>
    </source>
</evidence>
<keyword evidence="1 4" id="KW-0813">Transport</keyword>
<feature type="signal peptide" evidence="4">
    <location>
        <begin position="1"/>
        <end position="22"/>
    </location>
</feature>
<dbReference type="PANTHER" id="PTHR36504">
    <property type="entry name" value="LIPOPOLYSACCHARIDE EXPORT SYSTEM PROTEIN LPTA"/>
    <property type="match status" value="1"/>
</dbReference>
<dbReference type="AlphaFoldDB" id="A0A432X7N1"/>
<comment type="subcellular location">
    <subcellularLocation>
        <location evidence="4">Periplasm</location>
    </subcellularLocation>
</comment>
<protein>
    <recommendedName>
        <fullName evidence="4">Lipopolysaccharide export system protein LptA</fullName>
    </recommendedName>
</protein>
<dbReference type="Gene3D" id="2.60.450.10">
    <property type="entry name" value="Lipopolysaccharide (LPS) transport protein A like domain"/>
    <property type="match status" value="1"/>
</dbReference>
<keyword evidence="3 4" id="KW-0574">Periplasm</keyword>
<proteinExistence type="inferred from homology"/>
<evidence type="ECO:0000313" key="7">
    <source>
        <dbReference type="EMBL" id="RUO42855.1"/>
    </source>
</evidence>
<keyword evidence="8" id="KW-1185">Reference proteome</keyword>
<dbReference type="GO" id="GO:0030288">
    <property type="term" value="C:outer membrane-bounded periplasmic space"/>
    <property type="evidence" value="ECO:0007669"/>
    <property type="project" value="TreeGrafter"/>
</dbReference>